<dbReference type="InterPro" id="IPR050204">
    <property type="entry name" value="AraC_XylS_family_regulators"/>
</dbReference>
<evidence type="ECO:0000259" key="4">
    <source>
        <dbReference type="PROSITE" id="PS01124"/>
    </source>
</evidence>
<accession>A0A923NAK6</accession>
<reference evidence="5" key="1">
    <citation type="submission" date="2020-08" db="EMBL/GenBank/DDBJ databases">
        <authorList>
            <person name="Liu C."/>
            <person name="Sun Q."/>
        </authorList>
    </citation>
    <scope>NUCLEOTIDE SEQUENCE</scope>
    <source>
        <strain evidence="5">BX16</strain>
    </source>
</reference>
<evidence type="ECO:0000313" key="6">
    <source>
        <dbReference type="Proteomes" id="UP000644115"/>
    </source>
</evidence>
<evidence type="ECO:0000256" key="1">
    <source>
        <dbReference type="ARBA" id="ARBA00023015"/>
    </source>
</evidence>
<evidence type="ECO:0000256" key="3">
    <source>
        <dbReference type="ARBA" id="ARBA00023163"/>
    </source>
</evidence>
<dbReference type="GO" id="GO:0043565">
    <property type="term" value="F:sequence-specific DNA binding"/>
    <property type="evidence" value="ECO:0007669"/>
    <property type="project" value="InterPro"/>
</dbReference>
<dbReference type="EMBL" id="JACRWC010000056">
    <property type="protein sequence ID" value="MBC5999218.1"/>
    <property type="molecule type" value="Genomic_DNA"/>
</dbReference>
<keyword evidence="3" id="KW-0804">Transcription</keyword>
<dbReference type="Pfam" id="PF20240">
    <property type="entry name" value="DUF6597"/>
    <property type="match status" value="1"/>
</dbReference>
<evidence type="ECO:0000313" key="5">
    <source>
        <dbReference type="EMBL" id="MBC5999218.1"/>
    </source>
</evidence>
<dbReference type="SMART" id="SM00342">
    <property type="entry name" value="HTH_ARAC"/>
    <property type="match status" value="1"/>
</dbReference>
<keyword evidence="2" id="KW-0238">DNA-binding</keyword>
<dbReference type="AlphaFoldDB" id="A0A923NAK6"/>
<dbReference type="GO" id="GO:0003700">
    <property type="term" value="F:DNA-binding transcription factor activity"/>
    <property type="evidence" value="ECO:0007669"/>
    <property type="project" value="InterPro"/>
</dbReference>
<dbReference type="Gene3D" id="1.10.10.60">
    <property type="entry name" value="Homeodomain-like"/>
    <property type="match status" value="1"/>
</dbReference>
<proteinExistence type="predicted"/>
<dbReference type="InterPro" id="IPR046532">
    <property type="entry name" value="DUF6597"/>
</dbReference>
<dbReference type="PANTHER" id="PTHR46796">
    <property type="entry name" value="HTH-TYPE TRANSCRIPTIONAL ACTIVATOR RHAS-RELATED"/>
    <property type="match status" value="1"/>
</dbReference>
<gene>
    <name evidence="5" type="ORF">H8876_04310</name>
</gene>
<dbReference type="PROSITE" id="PS01124">
    <property type="entry name" value="HTH_ARAC_FAMILY_2"/>
    <property type="match status" value="1"/>
</dbReference>
<feature type="domain" description="HTH araC/xylS-type" evidence="4">
    <location>
        <begin position="171"/>
        <end position="273"/>
    </location>
</feature>
<dbReference type="InterPro" id="IPR009057">
    <property type="entry name" value="Homeodomain-like_sf"/>
</dbReference>
<organism evidence="5 6">
    <name type="scientific">Lentihominibacter faecis</name>
    <dbReference type="NCBI Taxonomy" id="2764712"/>
    <lineage>
        <taxon>Bacteria</taxon>
        <taxon>Bacillati</taxon>
        <taxon>Bacillota</taxon>
        <taxon>Clostridia</taxon>
        <taxon>Peptostreptococcales</taxon>
        <taxon>Anaerovoracaceae</taxon>
        <taxon>Lentihominibacter</taxon>
    </lineage>
</organism>
<dbReference type="InterPro" id="IPR018060">
    <property type="entry name" value="HTH_AraC"/>
</dbReference>
<comment type="caution">
    <text evidence="5">The sequence shown here is derived from an EMBL/GenBank/DDBJ whole genome shotgun (WGS) entry which is preliminary data.</text>
</comment>
<keyword evidence="1" id="KW-0805">Transcription regulation</keyword>
<keyword evidence="6" id="KW-1185">Reference proteome</keyword>
<sequence>MYQQFSNNRIQDYSKSLCCQPGYYSDELHYREVYLTQRDPAHRIVSMCYEAFPKKSRVSIPVIPDGCVDVVLAFGNDFCQGISVCGTISTLYAMDFQESDYIFGMRFLPGKFPPELMGDISSFMDEQHDLALHVREWKFIDAMRQSANFYERVALAREYLSEFARSDEYKEMLVQHTVDMICNSGGNVGIERISQELVYSPRYVERVFKEYTGFSPKKMCRLVRAHKALLMLLCSKEFSKTMISLECGYADLSHMNRELKSVLGVTPKMVGREDLYLGSMKTSQTVYNF</sequence>
<dbReference type="Pfam" id="PF12833">
    <property type="entry name" value="HTH_18"/>
    <property type="match status" value="1"/>
</dbReference>
<dbReference type="Proteomes" id="UP000644115">
    <property type="component" value="Unassembled WGS sequence"/>
</dbReference>
<dbReference type="SUPFAM" id="SSF46689">
    <property type="entry name" value="Homeodomain-like"/>
    <property type="match status" value="1"/>
</dbReference>
<evidence type="ECO:0000256" key="2">
    <source>
        <dbReference type="ARBA" id="ARBA00023125"/>
    </source>
</evidence>
<name>A0A923NAK6_9FIRM</name>
<protein>
    <submittedName>
        <fullName evidence="5">AraC family transcriptional regulator</fullName>
    </submittedName>
</protein>
<dbReference type="RefSeq" id="WP_249286676.1">
    <property type="nucleotide sequence ID" value="NZ_JACRWC010000056.1"/>
</dbReference>